<comment type="function">
    <text evidence="5">Small GTPase required for proper localization of RNA polymerase II and III (RNAPII and RNAPIII). May act at an RNAP assembly step prior to nuclear import.</text>
</comment>
<comment type="subunit">
    <text evidence="5">Binds to RNA polymerase II (RNAPII).</text>
</comment>
<protein>
    <recommendedName>
        <fullName evidence="5">GPN-loop GTPase 2</fullName>
    </recommendedName>
</protein>
<keyword evidence="2 5" id="KW-0547">Nucleotide-binding</keyword>
<keyword evidence="4 5" id="KW-0342">GTP-binding</keyword>
<comment type="similarity">
    <text evidence="1 5">Belongs to the GPN-loop GTPase family.</text>
</comment>
<dbReference type="FunFam" id="3.40.50.300:FF:000338">
    <property type="entry name" value="GPN-loop GTPase 2"/>
    <property type="match status" value="1"/>
</dbReference>
<keyword evidence="3 5" id="KW-0378">Hydrolase</keyword>
<organism evidence="6 7">
    <name type="scientific">Cryptosporidium xiaoi</name>
    <dbReference type="NCBI Taxonomy" id="659607"/>
    <lineage>
        <taxon>Eukaryota</taxon>
        <taxon>Sar</taxon>
        <taxon>Alveolata</taxon>
        <taxon>Apicomplexa</taxon>
        <taxon>Conoidasida</taxon>
        <taxon>Coccidia</taxon>
        <taxon>Eucoccidiorida</taxon>
        <taxon>Eimeriorina</taxon>
        <taxon>Cryptosporidiidae</taxon>
        <taxon>Cryptosporidium</taxon>
    </lineage>
</organism>
<evidence type="ECO:0000256" key="1">
    <source>
        <dbReference type="ARBA" id="ARBA00005290"/>
    </source>
</evidence>
<evidence type="ECO:0000256" key="5">
    <source>
        <dbReference type="RuleBase" id="RU365059"/>
    </source>
</evidence>
<evidence type="ECO:0000256" key="2">
    <source>
        <dbReference type="ARBA" id="ARBA00022741"/>
    </source>
</evidence>
<evidence type="ECO:0000256" key="4">
    <source>
        <dbReference type="ARBA" id="ARBA00023134"/>
    </source>
</evidence>
<dbReference type="GO" id="GO:0005525">
    <property type="term" value="F:GTP binding"/>
    <property type="evidence" value="ECO:0007669"/>
    <property type="project" value="UniProtKB-KW"/>
</dbReference>
<dbReference type="Proteomes" id="UP001311799">
    <property type="component" value="Unassembled WGS sequence"/>
</dbReference>
<gene>
    <name evidence="6" type="ORF">RS030_192773</name>
</gene>
<dbReference type="InterPro" id="IPR030231">
    <property type="entry name" value="Gpn2"/>
</dbReference>
<dbReference type="Gene3D" id="3.40.50.300">
    <property type="entry name" value="P-loop containing nucleotide triphosphate hydrolases"/>
    <property type="match status" value="1"/>
</dbReference>
<proteinExistence type="inferred from homology"/>
<dbReference type="GO" id="GO:0003924">
    <property type="term" value="F:GTPase activity"/>
    <property type="evidence" value="ECO:0007669"/>
    <property type="project" value="TreeGrafter"/>
</dbReference>
<dbReference type="InterPro" id="IPR027417">
    <property type="entry name" value="P-loop_NTPase"/>
</dbReference>
<dbReference type="Pfam" id="PF03029">
    <property type="entry name" value="ATP_bind_1"/>
    <property type="match status" value="1"/>
</dbReference>
<dbReference type="CDD" id="cd17871">
    <property type="entry name" value="GPN2"/>
    <property type="match status" value="1"/>
</dbReference>
<keyword evidence="7" id="KW-1185">Reference proteome</keyword>
<evidence type="ECO:0000256" key="3">
    <source>
        <dbReference type="ARBA" id="ARBA00022801"/>
    </source>
</evidence>
<dbReference type="SUPFAM" id="SSF52540">
    <property type="entry name" value="P-loop containing nucleoside triphosphate hydrolases"/>
    <property type="match status" value="1"/>
</dbReference>
<dbReference type="GO" id="GO:0005737">
    <property type="term" value="C:cytoplasm"/>
    <property type="evidence" value="ECO:0007669"/>
    <property type="project" value="TreeGrafter"/>
</dbReference>
<comment type="caution">
    <text evidence="6">The sequence shown here is derived from an EMBL/GenBank/DDBJ whole genome shotgun (WGS) entry which is preliminary data.</text>
</comment>
<evidence type="ECO:0000313" key="6">
    <source>
        <dbReference type="EMBL" id="KAK6590002.1"/>
    </source>
</evidence>
<dbReference type="PANTHER" id="PTHR21231">
    <property type="entry name" value="XPA-BINDING PROTEIN 1-RELATED"/>
    <property type="match status" value="1"/>
</dbReference>
<evidence type="ECO:0000313" key="7">
    <source>
        <dbReference type="Proteomes" id="UP001311799"/>
    </source>
</evidence>
<dbReference type="PANTHER" id="PTHR21231:SF3">
    <property type="entry name" value="GPN-LOOP GTPASE 2"/>
    <property type="match status" value="1"/>
</dbReference>
<dbReference type="EMBL" id="JAWDEY010000010">
    <property type="protein sequence ID" value="KAK6590002.1"/>
    <property type="molecule type" value="Genomic_DNA"/>
</dbReference>
<dbReference type="AlphaFoldDB" id="A0AAV9XZB6"/>
<sequence length="264" mass="29972">MTLFGQVVIGPPGAGKTTFVYGMHQMCIALNRPNIIINLDPANENIPYLPDVDVRELTNFESIMSEQGLGPNGALIYSMEYLRENIDWLIEKIKKKAGTASYILIDVPGQVELYTHNYVLREIIDIISKELDTRLTGVHLIDSTMLSSPTNYISALLVTLSAQMSIELPYVNVFSKIDLLKYLSDDLPFKLEYFSQLEDLNQLLTYWQHESKVGDHPMFIKYKEFQAELADLVEDSCIMQFVPVDINDKESVIQVLQLIDKSNG</sequence>
<reference evidence="6 7" key="1">
    <citation type="submission" date="2023-10" db="EMBL/GenBank/DDBJ databases">
        <title>Comparative genomics analysis reveals potential genetic determinants of host preference in Cryptosporidium xiaoi.</title>
        <authorList>
            <person name="Xiao L."/>
            <person name="Li J."/>
        </authorList>
    </citation>
    <scope>NUCLEOTIDE SEQUENCE [LARGE SCALE GENOMIC DNA]</scope>
    <source>
        <strain evidence="6 7">52996</strain>
    </source>
</reference>
<name>A0AAV9XZB6_9CRYT</name>
<dbReference type="InterPro" id="IPR004130">
    <property type="entry name" value="Gpn"/>
</dbReference>
<accession>A0AAV9XZB6</accession>